<dbReference type="Gene3D" id="3.20.20.70">
    <property type="entry name" value="Aldolase class I"/>
    <property type="match status" value="1"/>
</dbReference>
<dbReference type="GO" id="GO:0004640">
    <property type="term" value="F:phosphoribosylanthranilate isomerase activity"/>
    <property type="evidence" value="ECO:0007669"/>
    <property type="project" value="UniProtKB-UniRule"/>
</dbReference>
<comment type="catalytic activity">
    <reaction evidence="1 9">
        <text>N-(5-phospho-beta-D-ribosyl)anthranilate = 1-(2-carboxyphenylamino)-1-deoxy-D-ribulose 5-phosphate</text>
        <dbReference type="Rhea" id="RHEA:21540"/>
        <dbReference type="ChEBI" id="CHEBI:18277"/>
        <dbReference type="ChEBI" id="CHEBI:58613"/>
        <dbReference type="EC" id="5.3.1.24"/>
    </reaction>
</comment>
<evidence type="ECO:0000313" key="12">
    <source>
        <dbReference type="Proteomes" id="UP000316095"/>
    </source>
</evidence>
<keyword evidence="5 9" id="KW-0028">Amino-acid biosynthesis</keyword>
<dbReference type="Pfam" id="PF00697">
    <property type="entry name" value="PRAI"/>
    <property type="match status" value="1"/>
</dbReference>
<comment type="similarity">
    <text evidence="9">Belongs to the TrpF family.</text>
</comment>
<protein>
    <recommendedName>
        <fullName evidence="4 9">N-(5'-phosphoribosyl)anthranilate isomerase</fullName>
        <shortName evidence="9">PRAI</shortName>
        <ecNumber evidence="3 9">5.3.1.24</ecNumber>
    </recommendedName>
</protein>
<dbReference type="GO" id="GO:0000162">
    <property type="term" value="P:L-tryptophan biosynthetic process"/>
    <property type="evidence" value="ECO:0007669"/>
    <property type="project" value="UniProtKB-UniRule"/>
</dbReference>
<evidence type="ECO:0000256" key="8">
    <source>
        <dbReference type="ARBA" id="ARBA00023235"/>
    </source>
</evidence>
<gene>
    <name evidence="9 11" type="primary">trpF</name>
    <name evidence="11" type="ORF">Pan54_48910</name>
</gene>
<evidence type="ECO:0000256" key="1">
    <source>
        <dbReference type="ARBA" id="ARBA00001164"/>
    </source>
</evidence>
<evidence type="ECO:0000256" key="2">
    <source>
        <dbReference type="ARBA" id="ARBA00004664"/>
    </source>
</evidence>
<feature type="domain" description="N-(5'phosphoribosyl) anthranilate isomerase (PRAI)" evidence="10">
    <location>
        <begin position="9"/>
        <end position="194"/>
    </location>
</feature>
<evidence type="ECO:0000256" key="7">
    <source>
        <dbReference type="ARBA" id="ARBA00023141"/>
    </source>
</evidence>
<comment type="caution">
    <text evidence="11">The sequence shown here is derived from an EMBL/GenBank/DDBJ whole genome shotgun (WGS) entry which is preliminary data.</text>
</comment>
<evidence type="ECO:0000256" key="3">
    <source>
        <dbReference type="ARBA" id="ARBA00012572"/>
    </source>
</evidence>
<evidence type="ECO:0000313" key="11">
    <source>
        <dbReference type="EMBL" id="TWT64130.1"/>
    </source>
</evidence>
<dbReference type="EMBL" id="SJPG01000001">
    <property type="protein sequence ID" value="TWT64130.1"/>
    <property type="molecule type" value="Genomic_DNA"/>
</dbReference>
<dbReference type="InterPro" id="IPR001240">
    <property type="entry name" value="PRAI_dom"/>
</dbReference>
<comment type="pathway">
    <text evidence="2 9">Amino-acid biosynthesis; L-tryptophan biosynthesis; L-tryptophan from chorismate: step 3/5.</text>
</comment>
<dbReference type="PANTHER" id="PTHR42894:SF1">
    <property type="entry name" value="N-(5'-PHOSPHORIBOSYL)ANTHRANILATE ISOMERASE"/>
    <property type="match status" value="1"/>
</dbReference>
<dbReference type="Proteomes" id="UP000316095">
    <property type="component" value="Unassembled WGS sequence"/>
</dbReference>
<dbReference type="InterPro" id="IPR044643">
    <property type="entry name" value="TrpF_fam"/>
</dbReference>
<reference evidence="11 12" key="1">
    <citation type="submission" date="2019-02" db="EMBL/GenBank/DDBJ databases">
        <title>Deep-cultivation of Planctomycetes and their phenomic and genomic characterization uncovers novel biology.</title>
        <authorList>
            <person name="Wiegand S."/>
            <person name="Jogler M."/>
            <person name="Boedeker C."/>
            <person name="Pinto D."/>
            <person name="Vollmers J."/>
            <person name="Rivas-Marin E."/>
            <person name="Kohn T."/>
            <person name="Peeters S.H."/>
            <person name="Heuer A."/>
            <person name="Rast P."/>
            <person name="Oberbeckmann S."/>
            <person name="Bunk B."/>
            <person name="Jeske O."/>
            <person name="Meyerdierks A."/>
            <person name="Storesund J.E."/>
            <person name="Kallscheuer N."/>
            <person name="Luecker S."/>
            <person name="Lage O.M."/>
            <person name="Pohl T."/>
            <person name="Merkel B.J."/>
            <person name="Hornburger P."/>
            <person name="Mueller R.-W."/>
            <person name="Bruemmer F."/>
            <person name="Labrenz M."/>
            <person name="Spormann A.M."/>
            <person name="Op Den Camp H."/>
            <person name="Overmann J."/>
            <person name="Amann R."/>
            <person name="Jetten M.S.M."/>
            <person name="Mascher T."/>
            <person name="Medema M.H."/>
            <person name="Devos D.P."/>
            <person name="Kaster A.-K."/>
            <person name="Ovreas L."/>
            <person name="Rohde M."/>
            <person name="Galperin M.Y."/>
            <person name="Jogler C."/>
        </authorList>
    </citation>
    <scope>NUCLEOTIDE SEQUENCE [LARGE SCALE GENOMIC DNA]</scope>
    <source>
        <strain evidence="11 12">Pan54</strain>
    </source>
</reference>
<evidence type="ECO:0000256" key="4">
    <source>
        <dbReference type="ARBA" id="ARBA00022272"/>
    </source>
</evidence>
<sequence>MVSQFQPAAIGLNFYQKSPRSVTRELAREIILKISDPIERVGVFVDQTPKEIAEIANELLLTHVQLHGDYQPEDLDPLRDHSLIWVYRLGNEGISPLLSQLDSLLRNQISITACLIDARVPGLYGGSGKTVDWASLARDYDQEKLPKLILAGGLVPENIAEAISIVHPWGVDVASGVEQDDQKNPQLVEQFLKNAVSAI</sequence>
<dbReference type="AlphaFoldDB" id="A0A5C5XMF3"/>
<dbReference type="HAMAP" id="MF_00135">
    <property type="entry name" value="PRAI"/>
    <property type="match status" value="1"/>
</dbReference>
<dbReference type="PANTHER" id="PTHR42894">
    <property type="entry name" value="N-(5'-PHOSPHORIBOSYL)ANTHRANILATE ISOMERASE"/>
    <property type="match status" value="1"/>
</dbReference>
<keyword evidence="7 9" id="KW-0057">Aromatic amino acid biosynthesis</keyword>
<organism evidence="11 12">
    <name type="scientific">Rubinisphaera italica</name>
    <dbReference type="NCBI Taxonomy" id="2527969"/>
    <lineage>
        <taxon>Bacteria</taxon>
        <taxon>Pseudomonadati</taxon>
        <taxon>Planctomycetota</taxon>
        <taxon>Planctomycetia</taxon>
        <taxon>Planctomycetales</taxon>
        <taxon>Planctomycetaceae</taxon>
        <taxon>Rubinisphaera</taxon>
    </lineage>
</organism>
<evidence type="ECO:0000259" key="10">
    <source>
        <dbReference type="Pfam" id="PF00697"/>
    </source>
</evidence>
<name>A0A5C5XMF3_9PLAN</name>
<evidence type="ECO:0000256" key="6">
    <source>
        <dbReference type="ARBA" id="ARBA00022822"/>
    </source>
</evidence>
<evidence type="ECO:0000256" key="5">
    <source>
        <dbReference type="ARBA" id="ARBA00022605"/>
    </source>
</evidence>
<dbReference type="SUPFAM" id="SSF51366">
    <property type="entry name" value="Ribulose-phoshate binding barrel"/>
    <property type="match status" value="1"/>
</dbReference>
<proteinExistence type="inferred from homology"/>
<dbReference type="UniPathway" id="UPA00035">
    <property type="reaction ID" value="UER00042"/>
</dbReference>
<dbReference type="CDD" id="cd00405">
    <property type="entry name" value="PRAI"/>
    <property type="match status" value="1"/>
</dbReference>
<accession>A0A5C5XMF3</accession>
<keyword evidence="8 9" id="KW-0413">Isomerase</keyword>
<keyword evidence="12" id="KW-1185">Reference proteome</keyword>
<dbReference type="InterPro" id="IPR011060">
    <property type="entry name" value="RibuloseP-bd_barrel"/>
</dbReference>
<dbReference type="InterPro" id="IPR013785">
    <property type="entry name" value="Aldolase_TIM"/>
</dbReference>
<evidence type="ECO:0000256" key="9">
    <source>
        <dbReference type="HAMAP-Rule" id="MF_00135"/>
    </source>
</evidence>
<keyword evidence="6 9" id="KW-0822">Tryptophan biosynthesis</keyword>
<dbReference type="EC" id="5.3.1.24" evidence="3 9"/>